<sequence>MNHRPAPAVSNPSKVKGEAPDLNPLQSHPSFWSSNSTTSTALPQSPLPNPFARADSSLASLPIWHLGCDRPSKLGSRYARRLPVFQQAPPPVPSLRRRIRLHPQRPPSPQYHPPNLQRYLSAAKNHPQSPPLPFARWNH</sequence>
<evidence type="ECO:0000256" key="1">
    <source>
        <dbReference type="SAM" id="MobiDB-lite"/>
    </source>
</evidence>
<protein>
    <submittedName>
        <fullName evidence="2">Uncharacterized protein</fullName>
    </submittedName>
</protein>
<name>A0AAD9EIK3_9PEZI</name>
<organism evidence="2 3">
    <name type="scientific">Colletotrichum chrysophilum</name>
    <dbReference type="NCBI Taxonomy" id="1836956"/>
    <lineage>
        <taxon>Eukaryota</taxon>
        <taxon>Fungi</taxon>
        <taxon>Dikarya</taxon>
        <taxon>Ascomycota</taxon>
        <taxon>Pezizomycotina</taxon>
        <taxon>Sordariomycetes</taxon>
        <taxon>Hypocreomycetidae</taxon>
        <taxon>Glomerellales</taxon>
        <taxon>Glomerellaceae</taxon>
        <taxon>Colletotrichum</taxon>
        <taxon>Colletotrichum gloeosporioides species complex</taxon>
    </lineage>
</organism>
<dbReference type="Proteomes" id="UP001243330">
    <property type="component" value="Unassembled WGS sequence"/>
</dbReference>
<feature type="region of interest" description="Disordered" evidence="1">
    <location>
        <begin position="1"/>
        <end position="48"/>
    </location>
</feature>
<gene>
    <name evidence="2" type="ORF">CCHR01_04389</name>
</gene>
<dbReference type="EMBL" id="JAQOWY010000064">
    <property type="protein sequence ID" value="KAK1852944.1"/>
    <property type="molecule type" value="Genomic_DNA"/>
</dbReference>
<proteinExistence type="predicted"/>
<accession>A0AAD9EIK3</accession>
<evidence type="ECO:0000313" key="3">
    <source>
        <dbReference type="Proteomes" id="UP001243330"/>
    </source>
</evidence>
<keyword evidence="3" id="KW-1185">Reference proteome</keyword>
<evidence type="ECO:0000313" key="2">
    <source>
        <dbReference type="EMBL" id="KAK1852944.1"/>
    </source>
</evidence>
<dbReference type="AlphaFoldDB" id="A0AAD9EIK3"/>
<reference evidence="2" key="1">
    <citation type="submission" date="2023-01" db="EMBL/GenBank/DDBJ databases">
        <title>Colletotrichum chrysophilum M932 genome sequence.</title>
        <authorList>
            <person name="Baroncelli R."/>
        </authorList>
    </citation>
    <scope>NUCLEOTIDE SEQUENCE</scope>
    <source>
        <strain evidence="2">M932</strain>
    </source>
</reference>
<feature type="compositionally biased region" description="Polar residues" evidence="1">
    <location>
        <begin position="24"/>
        <end position="43"/>
    </location>
</feature>
<comment type="caution">
    <text evidence="2">The sequence shown here is derived from an EMBL/GenBank/DDBJ whole genome shotgun (WGS) entry which is preliminary data.</text>
</comment>